<gene>
    <name evidence="1" type="ORF">ATC1_1254</name>
</gene>
<evidence type="ECO:0000313" key="1">
    <source>
        <dbReference type="EMBL" id="GAP39524.1"/>
    </source>
</evidence>
<dbReference type="OrthoDB" id="1951931at2"/>
<dbReference type="InterPro" id="IPR009078">
    <property type="entry name" value="Ferritin-like_SF"/>
</dbReference>
<proteinExistence type="predicted"/>
<dbReference type="SUPFAM" id="SSF47240">
    <property type="entry name" value="Ferritin-like"/>
    <property type="match status" value="1"/>
</dbReference>
<dbReference type="AlphaFoldDB" id="A0A0K8PAG9"/>
<dbReference type="Gene3D" id="1.20.1260.10">
    <property type="match status" value="1"/>
</dbReference>
<protein>
    <submittedName>
        <fullName evidence="1">Rubrerythrin</fullName>
    </submittedName>
</protein>
<dbReference type="EMBL" id="DF968180">
    <property type="protein sequence ID" value="GAP39524.1"/>
    <property type="molecule type" value="Genomic_DNA"/>
</dbReference>
<dbReference type="InterPro" id="IPR012347">
    <property type="entry name" value="Ferritin-like"/>
</dbReference>
<name>A0A0K8PAG9_9CHLR</name>
<organism evidence="1">
    <name type="scientific">Flexilinea flocculi</name>
    <dbReference type="NCBI Taxonomy" id="1678840"/>
    <lineage>
        <taxon>Bacteria</taxon>
        <taxon>Bacillati</taxon>
        <taxon>Chloroflexota</taxon>
        <taxon>Anaerolineae</taxon>
        <taxon>Anaerolineales</taxon>
        <taxon>Anaerolineaceae</taxon>
        <taxon>Flexilinea</taxon>
    </lineage>
</organism>
<reference evidence="1" key="1">
    <citation type="journal article" date="2015" name="Genome Announc.">
        <title>Draft Genome Sequence of Anaerolineae Strain TC1, a Novel Isolate from a Methanogenic Wastewater Treatment System.</title>
        <authorList>
            <person name="Matsuura N."/>
            <person name="Tourlousse D.M."/>
            <person name="Sun L."/>
            <person name="Toyonaga M."/>
            <person name="Kuroda K."/>
            <person name="Ohashi A."/>
            <person name="Cruz R."/>
            <person name="Yamaguchi T."/>
            <person name="Sekiguchi Y."/>
        </authorList>
    </citation>
    <scope>NUCLEOTIDE SEQUENCE [LARGE SCALE GENOMIC DNA]</scope>
    <source>
        <strain evidence="1">TC1</strain>
    </source>
</reference>
<dbReference type="RefSeq" id="WP_062278030.1">
    <property type="nucleotide sequence ID" value="NZ_DF968180.1"/>
</dbReference>
<evidence type="ECO:0000313" key="2">
    <source>
        <dbReference type="Proteomes" id="UP000053370"/>
    </source>
</evidence>
<accession>A0A0K8PAG9</accession>
<sequence>MSKQFNGTDFFRMMAANEKAVGALYRQLAEDAKFGGKFFEKLASDEDRHFTIYTELLKKFAGGSDLTVEVSEEQEQYLIILIENNALKDPDKLREKAAKATNKDEIYDMAERAEIDSVLFVEELITLYPQLQPEDFRIVLKEEKKHLAQVMSHRMESQLKTLRL</sequence>
<keyword evidence="2" id="KW-1185">Reference proteome</keyword>
<dbReference type="Proteomes" id="UP000053370">
    <property type="component" value="Unassembled WGS sequence"/>
</dbReference>
<dbReference type="STRING" id="1678840.ATC1_1254"/>